<dbReference type="InterPro" id="IPR034164">
    <property type="entry name" value="Pepsin-like_dom"/>
</dbReference>
<reference evidence="7" key="1">
    <citation type="journal article" date="2018" name="Nat. Microbiol.">
        <title>Leveraging single-cell genomics to expand the fungal tree of life.</title>
        <authorList>
            <person name="Ahrendt S.R."/>
            <person name="Quandt C.A."/>
            <person name="Ciobanu D."/>
            <person name="Clum A."/>
            <person name="Salamov A."/>
            <person name="Andreopoulos B."/>
            <person name="Cheng J.F."/>
            <person name="Woyke T."/>
            <person name="Pelin A."/>
            <person name="Henrissat B."/>
            <person name="Reynolds N.K."/>
            <person name="Benny G.L."/>
            <person name="Smith M.E."/>
            <person name="James T.Y."/>
            <person name="Grigoriev I.V."/>
        </authorList>
    </citation>
    <scope>NUCLEOTIDE SEQUENCE [LARGE SCALE GENOMIC DNA]</scope>
</reference>
<proteinExistence type="inferred from homology"/>
<dbReference type="CDD" id="cd05471">
    <property type="entry name" value="pepsin_like"/>
    <property type="match status" value="1"/>
</dbReference>
<evidence type="ECO:0000259" key="5">
    <source>
        <dbReference type="PROSITE" id="PS51767"/>
    </source>
</evidence>
<keyword evidence="2 4" id="KW-0064">Aspartyl protease</keyword>
<evidence type="ECO:0000256" key="1">
    <source>
        <dbReference type="ARBA" id="ARBA00007447"/>
    </source>
</evidence>
<dbReference type="PROSITE" id="PS00141">
    <property type="entry name" value="ASP_PROTEASE"/>
    <property type="match status" value="1"/>
</dbReference>
<evidence type="ECO:0000256" key="3">
    <source>
        <dbReference type="PIRSR" id="PIRSR601461-1"/>
    </source>
</evidence>
<dbReference type="Pfam" id="PF00026">
    <property type="entry name" value="Asp"/>
    <property type="match status" value="1"/>
</dbReference>
<feature type="non-terminal residue" evidence="6">
    <location>
        <position position="336"/>
    </location>
</feature>
<dbReference type="PANTHER" id="PTHR47966">
    <property type="entry name" value="BETA-SITE APP-CLEAVING ENZYME, ISOFORM A-RELATED"/>
    <property type="match status" value="1"/>
</dbReference>
<dbReference type="PRINTS" id="PR00792">
    <property type="entry name" value="PEPSIN"/>
</dbReference>
<evidence type="ECO:0000313" key="7">
    <source>
        <dbReference type="Proteomes" id="UP000267251"/>
    </source>
</evidence>
<feature type="non-terminal residue" evidence="6">
    <location>
        <position position="1"/>
    </location>
</feature>
<dbReference type="InterPro" id="IPR021109">
    <property type="entry name" value="Peptidase_aspartic_dom_sf"/>
</dbReference>
<feature type="domain" description="Peptidase A1" evidence="5">
    <location>
        <begin position="9"/>
        <end position="335"/>
    </location>
</feature>
<dbReference type="PANTHER" id="PTHR47966:SF51">
    <property type="entry name" value="BETA-SITE APP-CLEAVING ENZYME, ISOFORM A-RELATED"/>
    <property type="match status" value="1"/>
</dbReference>
<keyword evidence="7" id="KW-1185">Reference proteome</keyword>
<protein>
    <submittedName>
        <fullName evidence="6">Aspartic peptidase domain-containing protein</fullName>
    </submittedName>
</protein>
<dbReference type="InterPro" id="IPR033121">
    <property type="entry name" value="PEPTIDASE_A1"/>
</dbReference>
<gene>
    <name evidence="6" type="ORF">BJ684DRAFT_627</name>
</gene>
<dbReference type="GO" id="GO:0006508">
    <property type="term" value="P:proteolysis"/>
    <property type="evidence" value="ECO:0007669"/>
    <property type="project" value="UniProtKB-KW"/>
</dbReference>
<dbReference type="Proteomes" id="UP000267251">
    <property type="component" value="Unassembled WGS sequence"/>
</dbReference>
<evidence type="ECO:0000256" key="4">
    <source>
        <dbReference type="RuleBase" id="RU000454"/>
    </source>
</evidence>
<organism evidence="6 7">
    <name type="scientific">Piptocephalis cylindrospora</name>
    <dbReference type="NCBI Taxonomy" id="1907219"/>
    <lineage>
        <taxon>Eukaryota</taxon>
        <taxon>Fungi</taxon>
        <taxon>Fungi incertae sedis</taxon>
        <taxon>Zoopagomycota</taxon>
        <taxon>Zoopagomycotina</taxon>
        <taxon>Zoopagomycetes</taxon>
        <taxon>Zoopagales</taxon>
        <taxon>Piptocephalidaceae</taxon>
        <taxon>Piptocephalis</taxon>
    </lineage>
</organism>
<name>A0A4V1IY56_9FUNG</name>
<keyword evidence="4" id="KW-0645">Protease</keyword>
<dbReference type="SUPFAM" id="SSF50630">
    <property type="entry name" value="Acid proteases"/>
    <property type="match status" value="1"/>
</dbReference>
<dbReference type="OrthoDB" id="2747330at2759"/>
<sequence>LINEANVDYFATAWVGTPRRPFRLLVDTGSADIWIPGIYAPDHAHYTLANTSTAMSPLSSGSGARQSLRYGSGQVDGFQMTDLISFDSIGSASRVRHPFLVATQTTDFFNHVSYDGLLGLAFSGASALRPASPSLVKALVEAKVIDHAVFSVRYNYMDRIGPLQKRGGELILGGWDPRINSIRWVSVSRPKSSLWDLDLLAFQATGGSSGTTSALAFGLGHIRVVLDTGTSLAVLPLQDAVRVNEVIGATISSREPGVWMLPCALDSLPDLQIVLSGQAFTLHPKDYVFNPGNDQCISAFLGNPGLALGRWILGDMWFRAYHTIFDMDRSLIGFGP</sequence>
<dbReference type="GO" id="GO:0004190">
    <property type="term" value="F:aspartic-type endopeptidase activity"/>
    <property type="evidence" value="ECO:0007669"/>
    <property type="project" value="UniProtKB-KW"/>
</dbReference>
<dbReference type="EMBL" id="KZ988034">
    <property type="protein sequence ID" value="RKP13389.1"/>
    <property type="molecule type" value="Genomic_DNA"/>
</dbReference>
<comment type="similarity">
    <text evidence="1 4">Belongs to the peptidase A1 family.</text>
</comment>
<dbReference type="InterPro" id="IPR001969">
    <property type="entry name" value="Aspartic_peptidase_AS"/>
</dbReference>
<feature type="active site" evidence="3">
    <location>
        <position position="27"/>
    </location>
</feature>
<dbReference type="InterPro" id="IPR001461">
    <property type="entry name" value="Aspartic_peptidase_A1"/>
</dbReference>
<dbReference type="PROSITE" id="PS51767">
    <property type="entry name" value="PEPTIDASE_A1"/>
    <property type="match status" value="1"/>
</dbReference>
<evidence type="ECO:0000313" key="6">
    <source>
        <dbReference type="EMBL" id="RKP13389.1"/>
    </source>
</evidence>
<feature type="active site" evidence="3">
    <location>
        <position position="227"/>
    </location>
</feature>
<keyword evidence="4" id="KW-0378">Hydrolase</keyword>
<dbReference type="AlphaFoldDB" id="A0A4V1IY56"/>
<dbReference type="Gene3D" id="2.40.70.10">
    <property type="entry name" value="Acid Proteases"/>
    <property type="match status" value="2"/>
</dbReference>
<evidence type="ECO:0000256" key="2">
    <source>
        <dbReference type="ARBA" id="ARBA00022750"/>
    </source>
</evidence>
<accession>A0A4V1IY56</accession>